<evidence type="ECO:0000259" key="1">
    <source>
        <dbReference type="Pfam" id="PF07833"/>
    </source>
</evidence>
<sequence>MSGNCFIGSVIVVSGAKRAIVLFVLLGSFFFWRSSAFAALFVNGHAVQDEAITVEGSTLVKLRALTDPSWLVFAYDNKTHIVTAHTKDNSKFLQMKVGEKTAAVNGKPVVLDVPAVVKNGLTYVPLRFIGETLGVQVTNNATEKRVIVRTPRGQSDYKMLMNGDLTEARRIAIGLSRVSNGSVPSFDVNWEGWSSTSYSFPEGETLRFTVEMEGETSYYEVNDEGLAVLKGKVYPEKNQAWGTVPSFGASVFFWDEFMAGLLDYGRTDENGKPLQTWRLGDPDNPNGWNIVPIDGEQRIDAAA</sequence>
<keyword evidence="3" id="KW-1185">Reference proteome</keyword>
<proteinExistence type="predicted"/>
<accession>A0ABW9XV49</accession>
<dbReference type="EMBL" id="JAAAMV010000021">
    <property type="protein sequence ID" value="NBD26559.1"/>
    <property type="molecule type" value="Genomic_DNA"/>
</dbReference>
<gene>
    <name evidence="2" type="ORF">GT019_22020</name>
</gene>
<feature type="domain" description="Copper amine oxidase-like N-terminal" evidence="1">
    <location>
        <begin position="42"/>
        <end position="148"/>
    </location>
</feature>
<name>A0ABW9XV49_9BACL</name>
<dbReference type="InterPro" id="IPR036582">
    <property type="entry name" value="Mao_N_sf"/>
</dbReference>
<organism evidence="2 3">
    <name type="scientific">Paenibacillus glycinis</name>
    <dbReference type="NCBI Taxonomy" id="2697035"/>
    <lineage>
        <taxon>Bacteria</taxon>
        <taxon>Bacillati</taxon>
        <taxon>Bacillota</taxon>
        <taxon>Bacilli</taxon>
        <taxon>Bacillales</taxon>
        <taxon>Paenibacillaceae</taxon>
        <taxon>Paenibacillus</taxon>
    </lineage>
</organism>
<evidence type="ECO:0000313" key="2">
    <source>
        <dbReference type="EMBL" id="NBD26559.1"/>
    </source>
</evidence>
<evidence type="ECO:0000313" key="3">
    <source>
        <dbReference type="Proteomes" id="UP000665561"/>
    </source>
</evidence>
<dbReference type="Pfam" id="PF07833">
    <property type="entry name" value="Cu_amine_oxidN1"/>
    <property type="match status" value="1"/>
</dbReference>
<reference evidence="2 3" key="1">
    <citation type="submission" date="2020-01" db="EMBL/GenBank/DDBJ databases">
        <title>Paenibacillus soybeanensis sp. nov. isolated from the nodules of soybean (Glycine max(L.) Merr).</title>
        <authorList>
            <person name="Wang H."/>
        </authorList>
    </citation>
    <scope>NUCLEOTIDE SEQUENCE [LARGE SCALE GENOMIC DNA]</scope>
    <source>
        <strain evidence="2 3">T1</strain>
    </source>
</reference>
<dbReference type="Gene3D" id="3.30.457.10">
    <property type="entry name" value="Copper amine oxidase-like, N-terminal domain"/>
    <property type="match status" value="1"/>
</dbReference>
<protein>
    <submittedName>
        <fullName evidence="2">Copper amine oxidase N-terminal domain-containing protein</fullName>
    </submittedName>
</protein>
<dbReference type="SUPFAM" id="SSF55383">
    <property type="entry name" value="Copper amine oxidase, domain N"/>
    <property type="match status" value="1"/>
</dbReference>
<dbReference type="Proteomes" id="UP000665561">
    <property type="component" value="Unassembled WGS sequence"/>
</dbReference>
<dbReference type="InterPro" id="IPR012854">
    <property type="entry name" value="Cu_amine_oxidase-like_N"/>
</dbReference>
<comment type="caution">
    <text evidence="2">The sequence shown here is derived from an EMBL/GenBank/DDBJ whole genome shotgun (WGS) entry which is preliminary data.</text>
</comment>